<organism evidence="1">
    <name type="scientific">Brassica cretica</name>
    <name type="common">Mustard</name>
    <dbReference type="NCBI Taxonomy" id="69181"/>
    <lineage>
        <taxon>Eukaryota</taxon>
        <taxon>Viridiplantae</taxon>
        <taxon>Streptophyta</taxon>
        <taxon>Embryophyta</taxon>
        <taxon>Tracheophyta</taxon>
        <taxon>Spermatophyta</taxon>
        <taxon>Magnoliopsida</taxon>
        <taxon>eudicotyledons</taxon>
        <taxon>Gunneridae</taxon>
        <taxon>Pentapetalae</taxon>
        <taxon>rosids</taxon>
        <taxon>malvids</taxon>
        <taxon>Brassicales</taxon>
        <taxon>Brassicaceae</taxon>
        <taxon>Brassiceae</taxon>
        <taxon>Brassica</taxon>
    </lineage>
</organism>
<accession>A0A8S9JWJ7</accession>
<name>A0A8S9JWJ7_BRACR</name>
<gene>
    <name evidence="1" type="ORF">F2Q70_00034653</name>
</gene>
<proteinExistence type="predicted"/>
<protein>
    <submittedName>
        <fullName evidence="1">Uncharacterized protein</fullName>
    </submittedName>
</protein>
<evidence type="ECO:0000313" key="1">
    <source>
        <dbReference type="EMBL" id="KAF2586189.1"/>
    </source>
</evidence>
<reference evidence="1" key="1">
    <citation type="submission" date="2019-12" db="EMBL/GenBank/DDBJ databases">
        <title>Genome sequencing and annotation of Brassica cretica.</title>
        <authorList>
            <person name="Studholme D.J."/>
            <person name="Sarris P.F."/>
        </authorList>
    </citation>
    <scope>NUCLEOTIDE SEQUENCE</scope>
    <source>
        <strain evidence="1">PFS-102/07</strain>
        <tissue evidence="1">Leaf</tissue>
    </source>
</reference>
<dbReference type="AlphaFoldDB" id="A0A8S9JWJ7"/>
<dbReference type="EMBL" id="QGKY02000246">
    <property type="protein sequence ID" value="KAF2586189.1"/>
    <property type="molecule type" value="Genomic_DNA"/>
</dbReference>
<comment type="caution">
    <text evidence="1">The sequence shown here is derived from an EMBL/GenBank/DDBJ whole genome shotgun (WGS) entry which is preliminary data.</text>
</comment>
<sequence length="61" mass="6442">MFVIKILWLTPTPFGPKSSDVMETAAANMNPELRPISAVPTCNADAVPDDASKNRAIGVGD</sequence>